<dbReference type="SUPFAM" id="SSF46689">
    <property type="entry name" value="Homeodomain-like"/>
    <property type="match status" value="1"/>
</dbReference>
<gene>
    <name evidence="2" type="ORF">C5N92_10715</name>
</gene>
<dbReference type="Proteomes" id="UP000248689">
    <property type="component" value="Unassembled WGS sequence"/>
</dbReference>
<protein>
    <submittedName>
        <fullName evidence="2">Mor transcription activator family protein</fullName>
    </submittedName>
</protein>
<keyword evidence="3" id="KW-1185">Reference proteome</keyword>
<evidence type="ECO:0000313" key="3">
    <source>
        <dbReference type="Proteomes" id="UP000248689"/>
    </source>
</evidence>
<comment type="caution">
    <text evidence="2">The sequence shown here is derived from an EMBL/GenBank/DDBJ whole genome shotgun (WGS) entry which is preliminary data.</text>
</comment>
<reference evidence="3" key="1">
    <citation type="submission" date="2018-02" db="EMBL/GenBank/DDBJ databases">
        <title>Glaesserella australis sp. nov., isolated from the lungs of pigs.</title>
        <authorList>
            <person name="Turni C."/>
            <person name="Christensen H."/>
        </authorList>
    </citation>
    <scope>NUCLEOTIDE SEQUENCE [LARGE SCALE GENOMIC DNA]</scope>
    <source>
        <strain evidence="3">HS4635</strain>
    </source>
</reference>
<accession>A0A328BUR8</accession>
<dbReference type="InterPro" id="IPR009057">
    <property type="entry name" value="Homeodomain-like_sf"/>
</dbReference>
<feature type="domain" description="Mor transcription activator" evidence="1">
    <location>
        <begin position="72"/>
        <end position="161"/>
    </location>
</feature>
<evidence type="ECO:0000313" key="2">
    <source>
        <dbReference type="EMBL" id="RAL17923.1"/>
    </source>
</evidence>
<sequence length="162" mass="18765">MFTLLKKVPDNMGKSLWGDNMSEFEQVVDYLPQSMIEMVDIIGMPATEKLVRKLGGGSFWLAGESTRYFEKVKNVVGEDLANQLLHHYGRDEIYIPRCDKALKVLRNQRFYAAFCEMQSRNISGRMAMVELCPQFDITWRTGWEIVRQAKIKEQQSSQATLF</sequence>
<name>A0A328BUR8_9PAST</name>
<dbReference type="AlphaFoldDB" id="A0A328BUR8"/>
<dbReference type="OrthoDB" id="8896696at2"/>
<proteinExistence type="predicted"/>
<evidence type="ECO:0000259" key="1">
    <source>
        <dbReference type="Pfam" id="PF08765"/>
    </source>
</evidence>
<dbReference type="Pfam" id="PF08765">
    <property type="entry name" value="Mor"/>
    <property type="match status" value="1"/>
</dbReference>
<organism evidence="2 3">
    <name type="scientific">Glaesserella australis</name>
    <dbReference type="NCBI Taxonomy" id="2094024"/>
    <lineage>
        <taxon>Bacteria</taxon>
        <taxon>Pseudomonadati</taxon>
        <taxon>Pseudomonadota</taxon>
        <taxon>Gammaproteobacteria</taxon>
        <taxon>Pasteurellales</taxon>
        <taxon>Pasteurellaceae</taxon>
        <taxon>Glaesserella</taxon>
    </lineage>
</organism>
<dbReference type="InterPro" id="IPR014875">
    <property type="entry name" value="Mor_transcription_activator"/>
</dbReference>
<dbReference type="EMBL" id="PTPX01000020">
    <property type="protein sequence ID" value="RAL17923.1"/>
    <property type="molecule type" value="Genomic_DNA"/>
</dbReference>